<feature type="chain" id="PRO_5041237321" evidence="1">
    <location>
        <begin position="25"/>
        <end position="320"/>
    </location>
</feature>
<feature type="signal peptide" evidence="1">
    <location>
        <begin position="1"/>
        <end position="24"/>
    </location>
</feature>
<dbReference type="RefSeq" id="WP_309203624.1">
    <property type="nucleotide sequence ID" value="NZ_CP133548.1"/>
</dbReference>
<gene>
    <name evidence="2" type="ORF">Q9312_05715</name>
</gene>
<evidence type="ECO:0000313" key="2">
    <source>
        <dbReference type="EMBL" id="WMS88410.1"/>
    </source>
</evidence>
<evidence type="ECO:0000313" key="3">
    <source>
        <dbReference type="Proteomes" id="UP001239782"/>
    </source>
</evidence>
<dbReference type="AlphaFoldDB" id="A0AA51RVN2"/>
<dbReference type="Proteomes" id="UP001239782">
    <property type="component" value="Chromosome"/>
</dbReference>
<protein>
    <submittedName>
        <fullName evidence="2">Uncharacterized protein</fullName>
    </submittedName>
</protein>
<dbReference type="EMBL" id="CP133548">
    <property type="protein sequence ID" value="WMS88410.1"/>
    <property type="molecule type" value="Genomic_DNA"/>
</dbReference>
<organism evidence="2 3">
    <name type="scientific">Pleionea litopenaei</name>
    <dbReference type="NCBI Taxonomy" id="3070815"/>
    <lineage>
        <taxon>Bacteria</taxon>
        <taxon>Pseudomonadati</taxon>
        <taxon>Pseudomonadota</taxon>
        <taxon>Gammaproteobacteria</taxon>
        <taxon>Oceanospirillales</taxon>
        <taxon>Pleioneaceae</taxon>
        <taxon>Pleionea</taxon>
    </lineage>
</organism>
<reference evidence="2 3" key="1">
    <citation type="submission" date="2023-08" db="EMBL/GenBank/DDBJ databases">
        <title>Pleionea litopenaei sp. nov., isolated from stomach of juvenile Litopenaeus vannamei.</title>
        <authorList>
            <person name="Rho A.M."/>
            <person name="Hwang C.Y."/>
        </authorList>
    </citation>
    <scope>NUCLEOTIDE SEQUENCE [LARGE SCALE GENOMIC DNA]</scope>
    <source>
        <strain evidence="2 3">HL-JVS1</strain>
    </source>
</reference>
<keyword evidence="1" id="KW-0732">Signal</keyword>
<keyword evidence="3" id="KW-1185">Reference proteome</keyword>
<evidence type="ECO:0000256" key="1">
    <source>
        <dbReference type="SAM" id="SignalP"/>
    </source>
</evidence>
<accession>A0AA51RVN2</accession>
<sequence length="320" mass="35865">MLVKTLFPAACLVVSAVASFIVSADGSDNKLPTHETSNEAPFLAVQELGKKDYQAVIDLNQIACFARSNKGVHGPKEMHGITLKKDFFNFITPQANQTLPFYGSDRRFSFRNDEALAQPLNGDCRIIAQLWAKAPTGTLTVSAQQNVFRATEKINPNYCEQAVYVEHKISLFGQPISWQAKITETNRLISEGKCPIIELPKIVQVPTYLTAASDFALSCRRDLNQLEQFKLSFKSKHLSKSEFWSGNSFESFEDCENRLNQLIEKHNQQPTSDIKIASTLSTETNTNVKMPDSIVLSLLRYDFTTEVLGETFNGSTQVYF</sequence>
<dbReference type="KEGG" id="plei:Q9312_05715"/>
<name>A0AA51RVN2_9GAMM</name>
<proteinExistence type="predicted"/>